<feature type="signal peptide" evidence="2">
    <location>
        <begin position="1"/>
        <end position="18"/>
    </location>
</feature>
<dbReference type="Proteomes" id="UP000318571">
    <property type="component" value="Chromosome 5"/>
</dbReference>
<evidence type="ECO:0000256" key="2">
    <source>
        <dbReference type="SAM" id="SignalP"/>
    </source>
</evidence>
<keyword evidence="4" id="KW-1185">Reference proteome</keyword>
<name>A0A553PFW7_TIGCA</name>
<gene>
    <name evidence="3" type="ORF">TCAL_10141</name>
</gene>
<proteinExistence type="predicted"/>
<feature type="chain" id="PRO_5022206970" description="Ig-like domain-containing protein" evidence="2">
    <location>
        <begin position="19"/>
        <end position="264"/>
    </location>
</feature>
<comment type="caution">
    <text evidence="3">The sequence shown here is derived from an EMBL/GenBank/DDBJ whole genome shotgun (WGS) entry which is preliminary data.</text>
</comment>
<keyword evidence="1" id="KW-0812">Transmembrane</keyword>
<evidence type="ECO:0000256" key="1">
    <source>
        <dbReference type="SAM" id="Phobius"/>
    </source>
</evidence>
<evidence type="ECO:0000313" key="4">
    <source>
        <dbReference type="Proteomes" id="UP000318571"/>
    </source>
</evidence>
<keyword evidence="2" id="KW-0732">Signal</keyword>
<dbReference type="AlphaFoldDB" id="A0A553PFW7"/>
<dbReference type="EMBL" id="VCGU01000004">
    <property type="protein sequence ID" value="TRY76577.1"/>
    <property type="molecule type" value="Genomic_DNA"/>
</dbReference>
<feature type="transmembrane region" description="Helical" evidence="1">
    <location>
        <begin position="227"/>
        <end position="247"/>
    </location>
</feature>
<accession>A0A553PFW7</accession>
<keyword evidence="1" id="KW-0472">Membrane</keyword>
<protein>
    <recommendedName>
        <fullName evidence="5">Ig-like domain-containing protein</fullName>
    </recommendedName>
</protein>
<keyword evidence="1" id="KW-1133">Transmembrane helix</keyword>
<reference evidence="3 4" key="1">
    <citation type="journal article" date="2018" name="Nat. Ecol. Evol.">
        <title>Genomic signatures of mitonuclear coevolution across populations of Tigriopus californicus.</title>
        <authorList>
            <person name="Barreto F.S."/>
            <person name="Watson E.T."/>
            <person name="Lima T.G."/>
            <person name="Willett C.S."/>
            <person name="Edmands S."/>
            <person name="Li W."/>
            <person name="Burton R.S."/>
        </authorList>
    </citation>
    <scope>NUCLEOTIDE SEQUENCE [LARGE SCALE GENOMIC DNA]</scope>
    <source>
        <strain evidence="3 4">San Diego</strain>
    </source>
</reference>
<sequence length="264" mass="30725">MVGFKLILTALLAFEISALELLASELMCSDLQVTVRAHEHVIPWFSKEYYLKYQQKDSSLVCTLEVAPDVTEFHVSSFQLEHVLVEWLFYPEYVNLQDLKEDYERIHTDLAQSQLQEQPCRFPVSNQVPSLPSDNKIPMCKEHSSRALDLTIDHRGRKFRSQLTFNKALVNHSGTYQCRWRWKEETNCLVKTRSGTTQSKHLPGHDPHRSGTIYVKVFKLRNYFEDVATIFVASAALLVVIFVLWCLDTHLKRMNMHHVPPEHL</sequence>
<evidence type="ECO:0000313" key="3">
    <source>
        <dbReference type="EMBL" id="TRY76577.1"/>
    </source>
</evidence>
<organism evidence="3 4">
    <name type="scientific">Tigriopus californicus</name>
    <name type="common">Marine copepod</name>
    <dbReference type="NCBI Taxonomy" id="6832"/>
    <lineage>
        <taxon>Eukaryota</taxon>
        <taxon>Metazoa</taxon>
        <taxon>Ecdysozoa</taxon>
        <taxon>Arthropoda</taxon>
        <taxon>Crustacea</taxon>
        <taxon>Multicrustacea</taxon>
        <taxon>Hexanauplia</taxon>
        <taxon>Copepoda</taxon>
        <taxon>Harpacticoida</taxon>
        <taxon>Harpacticidae</taxon>
        <taxon>Tigriopus</taxon>
    </lineage>
</organism>
<evidence type="ECO:0008006" key="5">
    <source>
        <dbReference type="Google" id="ProtNLM"/>
    </source>
</evidence>